<dbReference type="Proteomes" id="UP000186218">
    <property type="component" value="Unassembled WGS sequence"/>
</dbReference>
<sequence>MKQGSVIGCAIATGAVFAGVLGTGAANAADIYPTNHGQTTVVLLDHAETVAAAQVGAGNVINAVLGNDRWRVTLESGSRYSKGDYYRPGKHQVWNNVTGQQVVSEAAAHSGGRVAFGITPSDPSYPLWVQQVW</sequence>
<name>A0A1N7F332_9NOCA</name>
<dbReference type="EMBL" id="FTNT01000004">
    <property type="protein sequence ID" value="SIR94694.1"/>
    <property type="molecule type" value="Genomic_DNA"/>
</dbReference>
<reference evidence="2 3" key="1">
    <citation type="submission" date="2017-01" db="EMBL/GenBank/DDBJ databases">
        <authorList>
            <person name="Mah S.A."/>
            <person name="Swanson W.J."/>
            <person name="Moy G.W."/>
            <person name="Vacquier V.D."/>
        </authorList>
    </citation>
    <scope>NUCLEOTIDE SEQUENCE [LARGE SCALE GENOMIC DNA]</scope>
    <source>
        <strain evidence="2 3">CPCC 203464</strain>
    </source>
</reference>
<dbReference type="OrthoDB" id="4578593at2"/>
<protein>
    <submittedName>
        <fullName evidence="2">Uncharacterized protein</fullName>
    </submittedName>
</protein>
<organism evidence="2 3">
    <name type="scientific">Williamsia sterculiae</name>
    <dbReference type="NCBI Taxonomy" id="1344003"/>
    <lineage>
        <taxon>Bacteria</taxon>
        <taxon>Bacillati</taxon>
        <taxon>Actinomycetota</taxon>
        <taxon>Actinomycetes</taxon>
        <taxon>Mycobacteriales</taxon>
        <taxon>Nocardiaceae</taxon>
        <taxon>Williamsia</taxon>
    </lineage>
</organism>
<gene>
    <name evidence="2" type="ORF">SAMN05445060_1756</name>
</gene>
<feature type="signal peptide" evidence="1">
    <location>
        <begin position="1"/>
        <end position="28"/>
    </location>
</feature>
<keyword evidence="1" id="KW-0732">Signal</keyword>
<evidence type="ECO:0000313" key="2">
    <source>
        <dbReference type="EMBL" id="SIR94694.1"/>
    </source>
</evidence>
<keyword evidence="3" id="KW-1185">Reference proteome</keyword>
<evidence type="ECO:0000313" key="3">
    <source>
        <dbReference type="Proteomes" id="UP000186218"/>
    </source>
</evidence>
<dbReference type="AlphaFoldDB" id="A0A1N7F332"/>
<evidence type="ECO:0000256" key="1">
    <source>
        <dbReference type="SAM" id="SignalP"/>
    </source>
</evidence>
<accession>A0A1N7F332</accession>
<proteinExistence type="predicted"/>
<dbReference type="RefSeq" id="WP_143690266.1">
    <property type="nucleotide sequence ID" value="NZ_FTNT01000004.1"/>
</dbReference>
<feature type="chain" id="PRO_5012342603" evidence="1">
    <location>
        <begin position="29"/>
        <end position="133"/>
    </location>
</feature>